<dbReference type="EMBL" id="LGGX01000002">
    <property type="protein sequence ID" value="KUK87783.1"/>
    <property type="molecule type" value="Genomic_DNA"/>
</dbReference>
<reference evidence="3" key="1">
    <citation type="journal article" date="2015" name="MBio">
        <title>Genome-Resolved Metagenomic Analysis Reveals Roles for Candidate Phyla and Other Microbial Community Members in Biogeochemical Transformations in Oil Reservoirs.</title>
        <authorList>
            <person name="Hu P."/>
            <person name="Tom L."/>
            <person name="Singh A."/>
            <person name="Thomas B.C."/>
            <person name="Baker B.J."/>
            <person name="Piceno Y.M."/>
            <person name="Andersen G.L."/>
            <person name="Banfield J.F."/>
        </authorList>
    </citation>
    <scope>NUCLEOTIDE SEQUENCE [LARGE SCALE GENOMIC DNA]</scope>
</reference>
<dbReference type="Proteomes" id="UP000053467">
    <property type="component" value="Unassembled WGS sequence"/>
</dbReference>
<protein>
    <submittedName>
        <fullName evidence="2">Uncharacterized protein</fullName>
    </submittedName>
</protein>
<evidence type="ECO:0000313" key="2">
    <source>
        <dbReference type="EMBL" id="KUK87783.1"/>
    </source>
</evidence>
<sequence>MKNLFSDDETKIDDMQGDFKNSRAVCEEVYKLYTIQNRYAQEKSKKIILNMGQDAAPGLLHSTITQLNFIKQNKRSQKIFKGIINELIINNNSVKKFFLKYGIAESYTEESRKYFKEIFLDLKLKKEIDFDYDDKKILRNLLEKQDSSEEDKLLYYEFINEYGPQEYEILKSLIGSLIEKKDYESFEKALQILCKIVEQSDEEIVENFIKYFFKSLKTNHRGYDKKYKEILKKNPFKINLNNYKKIISSLEESHTPENTTRFGKNRYIKEIFCASIARINEQKERFDLLIQINDFIEETGYLLKYWFEAINKDLESKNPLVEHLIERDIDDDDYIFALFLHYYLTKKWRKKIYIDLEREIDEMIKEPRYRELNYKAETTADEVTSPKDSEYISNETHENYTELE</sequence>
<gene>
    <name evidence="2" type="ORF">XE03_0302</name>
</gene>
<accession>A0A101I2W9</accession>
<name>A0A101I2W9_UNCT6</name>
<comment type="caution">
    <text evidence="2">The sequence shown here is derived from an EMBL/GenBank/DDBJ whole genome shotgun (WGS) entry which is preliminary data.</text>
</comment>
<organism evidence="2 3">
    <name type="scientific">candidate division TA06 bacterium 34_109</name>
    <dbReference type="NCBI Taxonomy" id="1635277"/>
    <lineage>
        <taxon>Bacteria</taxon>
        <taxon>Bacteria division TA06</taxon>
    </lineage>
</organism>
<proteinExistence type="predicted"/>
<feature type="compositionally biased region" description="Basic and acidic residues" evidence="1">
    <location>
        <begin position="384"/>
        <end position="404"/>
    </location>
</feature>
<evidence type="ECO:0000256" key="1">
    <source>
        <dbReference type="SAM" id="MobiDB-lite"/>
    </source>
</evidence>
<evidence type="ECO:0000313" key="3">
    <source>
        <dbReference type="Proteomes" id="UP000053467"/>
    </source>
</evidence>
<dbReference type="AlphaFoldDB" id="A0A101I2W9"/>
<feature type="region of interest" description="Disordered" evidence="1">
    <location>
        <begin position="380"/>
        <end position="404"/>
    </location>
</feature>